<evidence type="ECO:0000313" key="3">
    <source>
        <dbReference type="EMBL" id="SVC50353.1"/>
    </source>
</evidence>
<evidence type="ECO:0000259" key="1">
    <source>
        <dbReference type="Pfam" id="PF09423"/>
    </source>
</evidence>
<dbReference type="CDD" id="cd07389">
    <property type="entry name" value="MPP_PhoD"/>
    <property type="match status" value="1"/>
</dbReference>
<gene>
    <name evidence="3" type="ORF">METZ01_LOCUS303207</name>
</gene>
<feature type="non-terminal residue" evidence="3">
    <location>
        <position position="380"/>
    </location>
</feature>
<dbReference type="InterPro" id="IPR038607">
    <property type="entry name" value="PhoD-like_sf"/>
</dbReference>
<organism evidence="3">
    <name type="scientific">marine metagenome</name>
    <dbReference type="NCBI Taxonomy" id="408172"/>
    <lineage>
        <taxon>unclassified sequences</taxon>
        <taxon>metagenomes</taxon>
        <taxon>ecological metagenomes</taxon>
    </lineage>
</organism>
<dbReference type="Pfam" id="PF25077">
    <property type="entry name" value="DUF7800"/>
    <property type="match status" value="1"/>
</dbReference>
<protein>
    <submittedName>
        <fullName evidence="3">Uncharacterized protein</fullName>
    </submittedName>
</protein>
<dbReference type="InterPro" id="IPR056702">
    <property type="entry name" value="DUF7800"/>
</dbReference>
<sequence length="380" mass="42214">ARRTRALLAGLPFLSKPAAAALGGQPVLTHGPFLGNVTSAEAKVWARLGVPGIYRLVVQDSRTQFETTAEARPENDHCIVWQLTGLEPGQQYRYQIWSGDQPIVDDAGMYLKTLPTQTAPAVTRFAIGSCAREGPDDRAVWRRMAATDPDAIILLGDTPYIDTTDLAVQRRRYAEFAAVPEFADLLRNRPLYATWDDHDFGLNDSDGRLSGKENARRAFVEFHANPSYGDSDEGVYTKFRLGGAEVFLLDTRYFAQTESSPISDGPTLLGTRQWEWLRDGLRNSTAPFKILASGMIWNYAVRPGKPDHWDSYREEKEALFRFLGRERISGVVLMGGDVHRTRVLRYDTSDSVGYPLTELITSPIHDGGGAMVANNAPHPD</sequence>
<dbReference type="PANTHER" id="PTHR33987">
    <property type="entry name" value="CALCINEURIN-LIKE METALLO-PHOSPHOESTERASE SUPERFAMILY PROTEIN"/>
    <property type="match status" value="1"/>
</dbReference>
<evidence type="ECO:0000259" key="2">
    <source>
        <dbReference type="Pfam" id="PF25077"/>
    </source>
</evidence>
<feature type="non-terminal residue" evidence="3">
    <location>
        <position position="1"/>
    </location>
</feature>
<name>A0A382MMZ5_9ZZZZ</name>
<dbReference type="Gene3D" id="3.60.21.70">
    <property type="entry name" value="PhoD-like phosphatase"/>
    <property type="match status" value="1"/>
</dbReference>
<dbReference type="Pfam" id="PF09423">
    <property type="entry name" value="PhoD"/>
    <property type="match status" value="1"/>
</dbReference>
<dbReference type="InterPro" id="IPR018946">
    <property type="entry name" value="PhoD-like_MPP"/>
</dbReference>
<dbReference type="AlphaFoldDB" id="A0A382MMZ5"/>
<dbReference type="InterPro" id="IPR029052">
    <property type="entry name" value="Metallo-depent_PP-like"/>
</dbReference>
<dbReference type="SUPFAM" id="SSF56300">
    <property type="entry name" value="Metallo-dependent phosphatases"/>
    <property type="match status" value="1"/>
</dbReference>
<dbReference type="PANTHER" id="PTHR33987:SF1">
    <property type="entry name" value="CALCINEURIN-LIKE METALLO-PHOSPHOESTERASE SUPERFAMILY PROTEIN"/>
    <property type="match status" value="1"/>
</dbReference>
<reference evidence="3" key="1">
    <citation type="submission" date="2018-05" db="EMBL/GenBank/DDBJ databases">
        <authorList>
            <person name="Lanie J.A."/>
            <person name="Ng W.-L."/>
            <person name="Kazmierczak K.M."/>
            <person name="Andrzejewski T.M."/>
            <person name="Davidsen T.M."/>
            <person name="Wayne K.J."/>
            <person name="Tettelin H."/>
            <person name="Glass J.I."/>
            <person name="Rusch D."/>
            <person name="Podicherti R."/>
            <person name="Tsui H.-C.T."/>
            <person name="Winkler M.E."/>
        </authorList>
    </citation>
    <scope>NUCLEOTIDE SEQUENCE</scope>
</reference>
<feature type="domain" description="DUF7800" evidence="2">
    <location>
        <begin position="27"/>
        <end position="107"/>
    </location>
</feature>
<feature type="domain" description="PhoD-like phosphatase metallophosphatase" evidence="1">
    <location>
        <begin position="125"/>
        <end position="369"/>
    </location>
</feature>
<dbReference type="EMBL" id="UINC01094804">
    <property type="protein sequence ID" value="SVC50353.1"/>
    <property type="molecule type" value="Genomic_DNA"/>
</dbReference>
<accession>A0A382MMZ5</accession>
<proteinExistence type="predicted"/>